<dbReference type="PANTHER" id="PTHR11614">
    <property type="entry name" value="PHOSPHOLIPASE-RELATED"/>
    <property type="match status" value="1"/>
</dbReference>
<dbReference type="InterPro" id="IPR000073">
    <property type="entry name" value="AB_hydrolase_1"/>
</dbReference>
<dbReference type="GO" id="GO:0016787">
    <property type="term" value="F:hydrolase activity"/>
    <property type="evidence" value="ECO:0007669"/>
    <property type="project" value="UniProtKB-KW"/>
</dbReference>
<keyword evidence="2" id="KW-0378">Hydrolase</keyword>
<name>A0ABS5EXD7_9PROT</name>
<dbReference type="InterPro" id="IPR029058">
    <property type="entry name" value="AB_hydrolase_fold"/>
</dbReference>
<dbReference type="Proteomes" id="UP001196870">
    <property type="component" value="Unassembled WGS sequence"/>
</dbReference>
<dbReference type="Pfam" id="PF12146">
    <property type="entry name" value="Hydrolase_4"/>
    <property type="match status" value="1"/>
</dbReference>
<dbReference type="RefSeq" id="WP_211852641.1">
    <property type="nucleotide sequence ID" value="NZ_JAAGBB010000012.1"/>
</dbReference>
<dbReference type="InterPro" id="IPR051044">
    <property type="entry name" value="MAG_DAG_Lipase"/>
</dbReference>
<evidence type="ECO:0000313" key="2">
    <source>
        <dbReference type="EMBL" id="MBR0664967.1"/>
    </source>
</evidence>
<reference evidence="3" key="1">
    <citation type="journal article" date="2021" name="Syst. Appl. Microbiol.">
        <title>Roseomonas hellenica sp. nov., isolated from roots of wild-growing Alkanna tinctoria.</title>
        <authorList>
            <person name="Rat A."/>
            <person name="Naranjo H.D."/>
            <person name="Lebbe L."/>
            <person name="Cnockaert M."/>
            <person name="Krigas N."/>
            <person name="Grigoriadou K."/>
            <person name="Maloupa E."/>
            <person name="Willems A."/>
        </authorList>
    </citation>
    <scope>NUCLEOTIDE SEQUENCE [LARGE SCALE GENOMIC DNA]</scope>
    <source>
        <strain evidence="3">LMG 31523</strain>
    </source>
</reference>
<evidence type="ECO:0000259" key="1">
    <source>
        <dbReference type="Pfam" id="PF12146"/>
    </source>
</evidence>
<sequence>MNRRSLLATLPALAACTPLVMPAGPPRLTPAVEGDHLVMADGAELPLRRWLPVGEPSAVILGLHGFGEYARSFLADPAPLFTAQGVALYGIDQRGFGAAPNRGYWAGVETLAADAATACALLRARHPGLPLVLMGESMGGAVGMVAAARGDLAVDAMVLLAPAIWGRNTMPGILRVFLDIAAFMVPRWGFRNSFGGITPTNNDAALRRWSRDPLILRETRVDTAIGLIDLMDAAVAAAPHLGVYGKPMLILYGGKDQLIPAGPTRTVLHSLPETAPATLGFYPEGYHQLLRDEGSVVVVHDILAWLAAPRAPLPSGAQTAAARWLARATG</sequence>
<dbReference type="EMBL" id="JAAGBB010000012">
    <property type="protein sequence ID" value="MBR0664967.1"/>
    <property type="molecule type" value="Genomic_DNA"/>
</dbReference>
<evidence type="ECO:0000313" key="3">
    <source>
        <dbReference type="Proteomes" id="UP001196870"/>
    </source>
</evidence>
<gene>
    <name evidence="2" type="ORF">GXW71_11440</name>
</gene>
<dbReference type="PRINTS" id="PR00111">
    <property type="entry name" value="ABHYDROLASE"/>
</dbReference>
<comment type="caution">
    <text evidence="2">The sequence shown here is derived from an EMBL/GenBank/DDBJ whole genome shotgun (WGS) entry which is preliminary data.</text>
</comment>
<protein>
    <submittedName>
        <fullName evidence="2">Alpha/beta hydrolase</fullName>
    </submittedName>
</protein>
<keyword evidence="3" id="KW-1185">Reference proteome</keyword>
<accession>A0ABS5EXD7</accession>
<feature type="domain" description="Serine aminopeptidase S33" evidence="1">
    <location>
        <begin position="55"/>
        <end position="293"/>
    </location>
</feature>
<dbReference type="Gene3D" id="3.40.50.1820">
    <property type="entry name" value="alpha/beta hydrolase"/>
    <property type="match status" value="1"/>
</dbReference>
<organism evidence="2 3">
    <name type="scientific">Plastoroseomonas hellenica</name>
    <dbReference type="NCBI Taxonomy" id="2687306"/>
    <lineage>
        <taxon>Bacteria</taxon>
        <taxon>Pseudomonadati</taxon>
        <taxon>Pseudomonadota</taxon>
        <taxon>Alphaproteobacteria</taxon>
        <taxon>Acetobacterales</taxon>
        <taxon>Acetobacteraceae</taxon>
        <taxon>Plastoroseomonas</taxon>
    </lineage>
</organism>
<dbReference type="SUPFAM" id="SSF53474">
    <property type="entry name" value="alpha/beta-Hydrolases"/>
    <property type="match status" value="1"/>
</dbReference>
<dbReference type="InterPro" id="IPR022742">
    <property type="entry name" value="Hydrolase_4"/>
</dbReference>
<dbReference type="PROSITE" id="PS51257">
    <property type="entry name" value="PROKAR_LIPOPROTEIN"/>
    <property type="match status" value="1"/>
</dbReference>
<proteinExistence type="predicted"/>